<gene>
    <name evidence="2" type="ORF">EZV62_012420</name>
</gene>
<organism evidence="2 3">
    <name type="scientific">Acer yangbiense</name>
    <dbReference type="NCBI Taxonomy" id="1000413"/>
    <lineage>
        <taxon>Eukaryota</taxon>
        <taxon>Viridiplantae</taxon>
        <taxon>Streptophyta</taxon>
        <taxon>Embryophyta</taxon>
        <taxon>Tracheophyta</taxon>
        <taxon>Spermatophyta</taxon>
        <taxon>Magnoliopsida</taxon>
        <taxon>eudicotyledons</taxon>
        <taxon>Gunneridae</taxon>
        <taxon>Pentapetalae</taxon>
        <taxon>rosids</taxon>
        <taxon>malvids</taxon>
        <taxon>Sapindales</taxon>
        <taxon>Sapindaceae</taxon>
        <taxon>Hippocastanoideae</taxon>
        <taxon>Acereae</taxon>
        <taxon>Acer</taxon>
    </lineage>
</organism>
<keyword evidence="1" id="KW-0812">Transmembrane</keyword>
<name>A0A5C7HVB8_9ROSI</name>
<keyword evidence="1" id="KW-0472">Membrane</keyword>
<evidence type="ECO:0000313" key="2">
    <source>
        <dbReference type="EMBL" id="TXG61057.1"/>
    </source>
</evidence>
<reference evidence="3" key="1">
    <citation type="journal article" date="2019" name="Gigascience">
        <title>De novo genome assembly of the endangered Acer yangbiense, a plant species with extremely small populations endemic to Yunnan Province, China.</title>
        <authorList>
            <person name="Yang J."/>
            <person name="Wariss H.M."/>
            <person name="Tao L."/>
            <person name="Zhang R."/>
            <person name="Yun Q."/>
            <person name="Hollingsworth P."/>
            <person name="Dao Z."/>
            <person name="Luo G."/>
            <person name="Guo H."/>
            <person name="Ma Y."/>
            <person name="Sun W."/>
        </authorList>
    </citation>
    <scope>NUCLEOTIDE SEQUENCE [LARGE SCALE GENOMIC DNA]</scope>
    <source>
        <strain evidence="3">cv. Malutang</strain>
    </source>
</reference>
<dbReference type="EMBL" id="VAHF01000005">
    <property type="protein sequence ID" value="TXG61057.1"/>
    <property type="molecule type" value="Genomic_DNA"/>
</dbReference>
<evidence type="ECO:0000256" key="1">
    <source>
        <dbReference type="SAM" id="Phobius"/>
    </source>
</evidence>
<comment type="caution">
    <text evidence="2">The sequence shown here is derived from an EMBL/GenBank/DDBJ whole genome shotgun (WGS) entry which is preliminary data.</text>
</comment>
<proteinExistence type="predicted"/>
<dbReference type="Proteomes" id="UP000323000">
    <property type="component" value="Chromosome 5"/>
</dbReference>
<accession>A0A5C7HVB8</accession>
<dbReference type="AlphaFoldDB" id="A0A5C7HVB8"/>
<feature type="transmembrane region" description="Helical" evidence="1">
    <location>
        <begin position="38"/>
        <end position="57"/>
    </location>
</feature>
<keyword evidence="1" id="KW-1133">Transmembrane helix</keyword>
<keyword evidence="3" id="KW-1185">Reference proteome</keyword>
<evidence type="ECO:0000313" key="3">
    <source>
        <dbReference type="Proteomes" id="UP000323000"/>
    </source>
</evidence>
<sequence>MRSLRPKGITRATVGNTRIIQSTRKVECQKFKVSGNTFLVPGATVATLLILGALHACRQRLKRHERKALNLSSNLMLR</sequence>
<protein>
    <submittedName>
        <fullName evidence="2">Uncharacterized protein</fullName>
    </submittedName>
</protein>